<name>A0ACC1CFJ5_9NEOP</name>
<keyword evidence="2" id="KW-1185">Reference proteome</keyword>
<reference evidence="1 2" key="1">
    <citation type="journal article" date="2021" name="Front. Genet.">
        <title>Chromosome-Level Genome Assembly Reveals Significant Gene Expansion in the Toll and IMD Signaling Pathways of Dendrolimus kikuchii.</title>
        <authorList>
            <person name="Zhou J."/>
            <person name="Wu P."/>
            <person name="Xiong Z."/>
            <person name="Liu N."/>
            <person name="Zhao N."/>
            <person name="Ji M."/>
            <person name="Qiu Y."/>
            <person name="Yang B."/>
        </authorList>
    </citation>
    <scope>NUCLEOTIDE SEQUENCE [LARGE SCALE GENOMIC DNA]</scope>
    <source>
        <strain evidence="1">Ann1</strain>
    </source>
</reference>
<proteinExistence type="predicted"/>
<dbReference type="EMBL" id="CM034414">
    <property type="protein sequence ID" value="KAJ0170336.1"/>
    <property type="molecule type" value="Genomic_DNA"/>
</dbReference>
<protein>
    <submittedName>
        <fullName evidence="1">Uncharacterized protein</fullName>
    </submittedName>
</protein>
<evidence type="ECO:0000313" key="1">
    <source>
        <dbReference type="EMBL" id="KAJ0170336.1"/>
    </source>
</evidence>
<comment type="caution">
    <text evidence="1">The sequence shown here is derived from an EMBL/GenBank/DDBJ whole genome shotgun (WGS) entry which is preliminary data.</text>
</comment>
<accession>A0ACC1CFJ5</accession>
<dbReference type="Proteomes" id="UP000824533">
    <property type="component" value="Linkage Group LG28"/>
</dbReference>
<evidence type="ECO:0000313" key="2">
    <source>
        <dbReference type="Proteomes" id="UP000824533"/>
    </source>
</evidence>
<gene>
    <name evidence="1" type="ORF">K1T71_014264</name>
</gene>
<sequence>MLDSLLFIPVFKRTFLFPYRNMTNKVFVYGTLKRNEPNHHWLTNIKNGSGKFLSEGTTKNKYPLVIATRYNIPFLLYQPGTGHYVKGEIYEVDNTMLSNLDILEDHPNYYIREIDEILVCTDKVETHQCWVYFLKSFKPDLLSRQHLEDYSSKGDHSLPYLESNNESTIDDLDDIIRK</sequence>
<organism evidence="1 2">
    <name type="scientific">Dendrolimus kikuchii</name>
    <dbReference type="NCBI Taxonomy" id="765133"/>
    <lineage>
        <taxon>Eukaryota</taxon>
        <taxon>Metazoa</taxon>
        <taxon>Ecdysozoa</taxon>
        <taxon>Arthropoda</taxon>
        <taxon>Hexapoda</taxon>
        <taxon>Insecta</taxon>
        <taxon>Pterygota</taxon>
        <taxon>Neoptera</taxon>
        <taxon>Endopterygota</taxon>
        <taxon>Lepidoptera</taxon>
        <taxon>Glossata</taxon>
        <taxon>Ditrysia</taxon>
        <taxon>Bombycoidea</taxon>
        <taxon>Lasiocampidae</taxon>
        <taxon>Dendrolimus</taxon>
    </lineage>
</organism>